<dbReference type="EMBL" id="JASSZA010000012">
    <property type="protein sequence ID" value="KAK2097099.1"/>
    <property type="molecule type" value="Genomic_DNA"/>
</dbReference>
<sequence length="140" mass="15537">MRVQTEADRIPGDCPLFSCGWLSFPPLSLPQDCSSLTACPTLPGPAQPCSPHPAVSEAHTGGAGNGTYSLPREVVQEMELTHSHVRWCRKWNLLPHKEEPSPSGELDVSTEEEIETYRNLDAYQMAQKTLAFLKDAGRFW</sequence>
<evidence type="ECO:0000313" key="3">
    <source>
        <dbReference type="Proteomes" id="UP001266305"/>
    </source>
</evidence>
<keyword evidence="3" id="KW-1185">Reference proteome</keyword>
<reference evidence="2 3" key="1">
    <citation type="submission" date="2023-05" db="EMBL/GenBank/DDBJ databases">
        <title>B98-5 Cell Line De Novo Hybrid Assembly: An Optical Mapping Approach.</title>
        <authorList>
            <person name="Kananen K."/>
            <person name="Auerbach J.A."/>
            <person name="Kautto E."/>
            <person name="Blachly J.S."/>
        </authorList>
    </citation>
    <scope>NUCLEOTIDE SEQUENCE [LARGE SCALE GENOMIC DNA]</scope>
    <source>
        <strain evidence="2">B95-8</strain>
        <tissue evidence="2">Cell line</tissue>
    </source>
</reference>
<evidence type="ECO:0000256" key="1">
    <source>
        <dbReference type="SAM" id="MobiDB-lite"/>
    </source>
</evidence>
<evidence type="ECO:0000313" key="2">
    <source>
        <dbReference type="EMBL" id="KAK2097099.1"/>
    </source>
</evidence>
<gene>
    <name evidence="2" type="ORF">P7K49_026133</name>
</gene>
<feature type="region of interest" description="Disordered" evidence="1">
    <location>
        <begin position="46"/>
        <end position="68"/>
    </location>
</feature>
<protein>
    <submittedName>
        <fullName evidence="2">Uncharacterized protein</fullName>
    </submittedName>
</protein>
<dbReference type="Proteomes" id="UP001266305">
    <property type="component" value="Unassembled WGS sequence"/>
</dbReference>
<proteinExistence type="predicted"/>
<name>A0ABQ9UJ41_SAGOE</name>
<accession>A0ABQ9UJ41</accession>
<organism evidence="2 3">
    <name type="scientific">Saguinus oedipus</name>
    <name type="common">Cotton-top tamarin</name>
    <name type="synonym">Oedipomidas oedipus</name>
    <dbReference type="NCBI Taxonomy" id="9490"/>
    <lineage>
        <taxon>Eukaryota</taxon>
        <taxon>Metazoa</taxon>
        <taxon>Chordata</taxon>
        <taxon>Craniata</taxon>
        <taxon>Vertebrata</taxon>
        <taxon>Euteleostomi</taxon>
        <taxon>Mammalia</taxon>
        <taxon>Eutheria</taxon>
        <taxon>Euarchontoglires</taxon>
        <taxon>Primates</taxon>
        <taxon>Haplorrhini</taxon>
        <taxon>Platyrrhini</taxon>
        <taxon>Cebidae</taxon>
        <taxon>Callitrichinae</taxon>
        <taxon>Saguinus</taxon>
    </lineage>
</organism>
<comment type="caution">
    <text evidence="2">The sequence shown here is derived from an EMBL/GenBank/DDBJ whole genome shotgun (WGS) entry which is preliminary data.</text>
</comment>